<dbReference type="eggNOG" id="ENOG502Z8NP">
    <property type="taxonomic scope" value="Bacteria"/>
</dbReference>
<dbReference type="GO" id="GO:0003677">
    <property type="term" value="F:DNA binding"/>
    <property type="evidence" value="ECO:0007669"/>
    <property type="project" value="InterPro"/>
</dbReference>
<accession>B3JDZ8</accession>
<feature type="domain" description="Transposase IS4-like" evidence="1">
    <location>
        <begin position="164"/>
        <end position="392"/>
    </location>
</feature>
<dbReference type="AlphaFoldDB" id="B3JDZ8"/>
<proteinExistence type="predicted"/>
<dbReference type="Proteomes" id="UP000003146">
    <property type="component" value="Unassembled WGS sequence"/>
</dbReference>
<evidence type="ECO:0000313" key="2">
    <source>
        <dbReference type="EMBL" id="EDV02813.1"/>
    </source>
</evidence>
<organism evidence="2 3">
    <name type="scientific">Phocaeicola coprocola DSM 17136</name>
    <dbReference type="NCBI Taxonomy" id="470145"/>
    <lineage>
        <taxon>Bacteria</taxon>
        <taxon>Pseudomonadati</taxon>
        <taxon>Bacteroidota</taxon>
        <taxon>Bacteroidia</taxon>
        <taxon>Bacteroidales</taxon>
        <taxon>Bacteroidaceae</taxon>
        <taxon>Phocaeicola</taxon>
    </lineage>
</organism>
<dbReference type="InterPro" id="IPR002559">
    <property type="entry name" value="Transposase_11"/>
</dbReference>
<dbReference type="GO" id="GO:0004803">
    <property type="term" value="F:transposase activity"/>
    <property type="evidence" value="ECO:0007669"/>
    <property type="project" value="InterPro"/>
</dbReference>
<protein>
    <submittedName>
        <fullName evidence="2">Transposase, IS4 family</fullName>
    </submittedName>
</protein>
<reference evidence="2 3" key="2">
    <citation type="submission" date="2008-04" db="EMBL/GenBank/DDBJ databases">
        <authorList>
            <person name="Fulton L."/>
            <person name="Clifton S."/>
            <person name="Fulton B."/>
            <person name="Xu J."/>
            <person name="Minx P."/>
            <person name="Pepin K.H."/>
            <person name="Johnson M."/>
            <person name="Thiruvilangam P."/>
            <person name="Bhonagiri V."/>
            <person name="Nash W.E."/>
            <person name="Mardis E.R."/>
            <person name="Wilson R.K."/>
        </authorList>
    </citation>
    <scope>NUCLEOTIDE SEQUENCE [LARGE SCALE GENOMIC DNA]</scope>
    <source>
        <strain evidence="2 3">DSM 17136</strain>
    </source>
</reference>
<dbReference type="EMBL" id="ABIY02000012">
    <property type="protein sequence ID" value="EDV02813.1"/>
    <property type="molecule type" value="Genomic_DNA"/>
</dbReference>
<reference evidence="2 3" key="1">
    <citation type="submission" date="2008-04" db="EMBL/GenBank/DDBJ databases">
        <title>Draft genome sequence of Bacteroides coprocola (DSM 17136).</title>
        <authorList>
            <person name="Sudarsanam P."/>
            <person name="Ley R."/>
            <person name="Guruge J."/>
            <person name="Turnbaugh P.J."/>
            <person name="Mahowald M."/>
            <person name="Liep D."/>
            <person name="Gordon J."/>
        </authorList>
    </citation>
    <scope>NUCLEOTIDE SEQUENCE [LARGE SCALE GENOMIC DNA]</scope>
    <source>
        <strain evidence="2 3">DSM 17136</strain>
    </source>
</reference>
<dbReference type="STRING" id="470145.BACCOP_00087"/>
<dbReference type="InterPro" id="IPR047960">
    <property type="entry name" value="Transpos_IS1380"/>
</dbReference>
<dbReference type="NCBIfam" id="NF033539">
    <property type="entry name" value="transpos_IS1380"/>
    <property type="match status" value="1"/>
</dbReference>
<dbReference type="HOGENOM" id="CLU_602047_0_0_10"/>
<name>B3JDZ8_9BACT</name>
<dbReference type="Pfam" id="PF01609">
    <property type="entry name" value="DDE_Tnp_1"/>
    <property type="match status" value="1"/>
</dbReference>
<gene>
    <name evidence="2" type="ORF">BACCOP_00087</name>
</gene>
<feature type="non-terminal residue" evidence="2">
    <location>
        <position position="1"/>
    </location>
</feature>
<evidence type="ECO:0000313" key="3">
    <source>
        <dbReference type="Proteomes" id="UP000003146"/>
    </source>
</evidence>
<evidence type="ECO:0000259" key="1">
    <source>
        <dbReference type="Pfam" id="PF01609"/>
    </source>
</evidence>
<sequence>PQVFAMSAFSLTLVLRIPKTKKTATGMAKVAIKSERLTPFGGIFPIMEQFTSLLSSTIDSTLGLRCKLYGYQYSEIIRSLLCVYFCGGSCVEDVTAHLMSHLSLHPTLRTCSADTILRAINELTRENISYTSDAGKSYDFNTADTLNTLLLNCLLSTGQLKEGGEYDVDFDHQFIEAEKYDAKPTYKKFLGYRSGVAVIGDMIVGIENSDGNTNVRFHQKDTLKRILERLEEKKLTVKRFRADCGSCSEDIVDEVRKHCRTFYIRANRCCSLYDDIFALRGWKKEEINGIVFELNSILVEKWKGKPYRLVIQRQRRMGSGPDLWEGEYTYRCILTNDYESSMRDIVEFYNMRGGKERVFDDMNNGFGWDRLPKSFMAENTVFLLLTALIRNFYKAIMQRIEVKKFGLKETSRIKTFVFKFISVPAKWIKTARQCVLNIYTDNHAYAEAFKTSSG</sequence>
<comment type="caution">
    <text evidence="2">The sequence shown here is derived from an EMBL/GenBank/DDBJ whole genome shotgun (WGS) entry which is preliminary data.</text>
</comment>
<dbReference type="GO" id="GO:0006313">
    <property type="term" value="P:DNA transposition"/>
    <property type="evidence" value="ECO:0007669"/>
    <property type="project" value="InterPro"/>
</dbReference>